<dbReference type="Pfam" id="PF24819">
    <property type="entry name" value="DUF7710"/>
    <property type="match status" value="1"/>
</dbReference>
<dbReference type="AlphaFoldDB" id="A0A242NE42"/>
<feature type="domain" description="DUF7710" evidence="1">
    <location>
        <begin position="4"/>
        <end position="88"/>
    </location>
</feature>
<dbReference type="Proteomes" id="UP000194977">
    <property type="component" value="Unassembled WGS sequence"/>
</dbReference>
<protein>
    <recommendedName>
        <fullName evidence="1">DUF7710 domain-containing protein</fullName>
    </recommendedName>
</protein>
<sequence>MSDIWVFNGNKAHFPSGVFSSLENAKEWIEKNKLSGILTKYPIDIGVYDWAVQNNFFSPNHEKQKLPAFIGSFTSASMEHYHFLDGKED</sequence>
<comment type="caution">
    <text evidence="2">The sequence shown here is derived from an EMBL/GenBank/DDBJ whole genome shotgun (WGS) entry which is preliminary data.</text>
</comment>
<proteinExistence type="predicted"/>
<dbReference type="EMBL" id="NARP01000042">
    <property type="protein sequence ID" value="OTP98030.1"/>
    <property type="molecule type" value="Genomic_DNA"/>
</dbReference>
<dbReference type="EMBL" id="NART01000090">
    <property type="protein sequence ID" value="OTQ08349.1"/>
    <property type="molecule type" value="Genomic_DNA"/>
</dbReference>
<evidence type="ECO:0000259" key="1">
    <source>
        <dbReference type="Pfam" id="PF24819"/>
    </source>
</evidence>
<name>A0A242NE42_9GAMM</name>
<dbReference type="Proteomes" id="UP000194800">
    <property type="component" value="Unassembled WGS sequence"/>
</dbReference>
<evidence type="ECO:0000313" key="3">
    <source>
        <dbReference type="EMBL" id="OTQ08349.1"/>
    </source>
</evidence>
<gene>
    <name evidence="3" type="ORF">B6C91_12670</name>
    <name evidence="2" type="ORF">B6D08_12635</name>
</gene>
<keyword evidence="4" id="KW-1185">Reference proteome</keyword>
<evidence type="ECO:0000313" key="2">
    <source>
        <dbReference type="EMBL" id="OTP98030.1"/>
    </source>
</evidence>
<organism evidence="2 5">
    <name type="scientific">Gilliamella apicola</name>
    <dbReference type="NCBI Taxonomy" id="1196095"/>
    <lineage>
        <taxon>Bacteria</taxon>
        <taxon>Pseudomonadati</taxon>
        <taxon>Pseudomonadota</taxon>
        <taxon>Gammaproteobacteria</taxon>
        <taxon>Orbales</taxon>
        <taxon>Orbaceae</taxon>
        <taxon>Gilliamella</taxon>
    </lineage>
</organism>
<evidence type="ECO:0000313" key="4">
    <source>
        <dbReference type="Proteomes" id="UP000194800"/>
    </source>
</evidence>
<dbReference type="InterPro" id="IPR056127">
    <property type="entry name" value="DUF7710"/>
</dbReference>
<evidence type="ECO:0000313" key="5">
    <source>
        <dbReference type="Proteomes" id="UP000194977"/>
    </source>
</evidence>
<reference evidence="4 5" key="1">
    <citation type="submission" date="2017-03" db="EMBL/GenBank/DDBJ databases">
        <title>Comparative genomics of honeybee gut symbionts reveal geographically distinct and subgroup specific antibiotic resistance.</title>
        <authorList>
            <person name="Ludvigsen J."/>
            <person name="Porcellato D."/>
            <person name="Labee-Lund T.M."/>
            <person name="Amdam G.V."/>
            <person name="Rudi K."/>
        </authorList>
    </citation>
    <scope>NUCLEOTIDE SEQUENCE [LARGE SCALE GENOMIC DNA]</scope>
    <source>
        <strain evidence="2 5">A-7-12</strain>
        <strain evidence="3 4">A-9-12</strain>
    </source>
</reference>
<dbReference type="OrthoDB" id="72025at2"/>
<accession>A0A242NE42</accession>
<dbReference type="RefSeq" id="WP_086272525.1">
    <property type="nucleotide sequence ID" value="NZ_CAMLFG010000035.1"/>
</dbReference>